<dbReference type="CDD" id="cd03801">
    <property type="entry name" value="GT4_PimA-like"/>
    <property type="match status" value="1"/>
</dbReference>
<dbReference type="RefSeq" id="WP_169322256.1">
    <property type="nucleotide sequence ID" value="NZ_JABCJF010000010.1"/>
</dbReference>
<organism evidence="3 4">
    <name type="scientific">Chryseobacterium aquaticum</name>
    <dbReference type="NCBI Taxonomy" id="452084"/>
    <lineage>
        <taxon>Bacteria</taxon>
        <taxon>Pseudomonadati</taxon>
        <taxon>Bacteroidota</taxon>
        <taxon>Flavobacteriia</taxon>
        <taxon>Flavobacteriales</taxon>
        <taxon>Weeksellaceae</taxon>
        <taxon>Chryseobacterium group</taxon>
        <taxon>Chryseobacterium</taxon>
    </lineage>
</organism>
<dbReference type="Pfam" id="PF00534">
    <property type="entry name" value="Glycos_transf_1"/>
    <property type="match status" value="1"/>
</dbReference>
<dbReference type="PANTHER" id="PTHR46401:SF2">
    <property type="entry name" value="GLYCOSYLTRANSFERASE WBBK-RELATED"/>
    <property type="match status" value="1"/>
</dbReference>
<protein>
    <submittedName>
        <fullName evidence="3">Glycosyltransferase family 4 protein</fullName>
    </submittedName>
</protein>
<reference evidence="3 4" key="1">
    <citation type="submission" date="2020-04" db="EMBL/GenBank/DDBJ databases">
        <title>Genome analysis and antimicrobial resistance characteristics of Chryseobacterium aquaticum isolated from farmed salmonids.</title>
        <authorList>
            <person name="Saticioglu I.B."/>
            <person name="Duman M."/>
            <person name="Altun S."/>
        </authorList>
    </citation>
    <scope>NUCLEOTIDE SEQUENCE [LARGE SCALE GENOMIC DNA]</scope>
    <source>
        <strain evidence="3 4">C-174</strain>
    </source>
</reference>
<dbReference type="Gene3D" id="3.40.50.2000">
    <property type="entry name" value="Glycogen Phosphorylase B"/>
    <property type="match status" value="1"/>
</dbReference>
<evidence type="ECO:0000313" key="3">
    <source>
        <dbReference type="EMBL" id="NMR35762.1"/>
    </source>
</evidence>
<sequence>MKIAFLSAFALDANASLINALNKKCDVYFFIEALYEISNFLDKEKLTKTITSGTEVKELQRFRDFISLDKTYVIKGTRNVNIVKKLYISYKINQYIKKINPDVIIIDNYMLTYFASTLMFAKKMLMIVHDPFLHSGENYIIDRYLRKIHFSLIKHKMLLNENQKKDFIEYYHFDSNNIHSSFLSIYDFLRFHQTDMQILSADFNILFFGRISRYKGIKYLLDAFINLLSTHNYPNMTLTIAGSGNFDFDLEIYKKHPEIKILNEYIYPENLANLIFQSSVVVCPYVDATQSGVVMSAFAFKKPVIVTNVGGLPEMVDHEKTGFIIEPKSSQAISDAISKLYNNRNLLEEMSQNIENKYFLGEKSWKVTADKFINVCEIIKKE</sequence>
<dbReference type="AlphaFoldDB" id="A0A848N9T6"/>
<gene>
    <name evidence="3" type="ORF">HIO71_16405</name>
</gene>
<dbReference type="GO" id="GO:0009103">
    <property type="term" value="P:lipopolysaccharide biosynthetic process"/>
    <property type="evidence" value="ECO:0007669"/>
    <property type="project" value="TreeGrafter"/>
</dbReference>
<dbReference type="EMBL" id="JABCJF010000010">
    <property type="protein sequence ID" value="NMR35762.1"/>
    <property type="molecule type" value="Genomic_DNA"/>
</dbReference>
<name>A0A848N9T6_9FLAO</name>
<accession>A0A848N9T6</accession>
<evidence type="ECO:0000313" key="4">
    <source>
        <dbReference type="Proteomes" id="UP000548067"/>
    </source>
</evidence>
<dbReference type="InterPro" id="IPR001296">
    <property type="entry name" value="Glyco_trans_1"/>
</dbReference>
<feature type="domain" description="Glycosyl transferase family 1" evidence="2">
    <location>
        <begin position="203"/>
        <end position="356"/>
    </location>
</feature>
<proteinExistence type="predicted"/>
<dbReference type="PANTHER" id="PTHR46401">
    <property type="entry name" value="GLYCOSYLTRANSFERASE WBBK-RELATED"/>
    <property type="match status" value="1"/>
</dbReference>
<comment type="caution">
    <text evidence="3">The sequence shown here is derived from an EMBL/GenBank/DDBJ whole genome shotgun (WGS) entry which is preliminary data.</text>
</comment>
<evidence type="ECO:0000259" key="2">
    <source>
        <dbReference type="Pfam" id="PF00534"/>
    </source>
</evidence>
<dbReference type="SUPFAM" id="SSF53756">
    <property type="entry name" value="UDP-Glycosyltransferase/glycogen phosphorylase"/>
    <property type="match status" value="1"/>
</dbReference>
<evidence type="ECO:0000256" key="1">
    <source>
        <dbReference type="ARBA" id="ARBA00022679"/>
    </source>
</evidence>
<dbReference type="Proteomes" id="UP000548067">
    <property type="component" value="Unassembled WGS sequence"/>
</dbReference>
<keyword evidence="1 3" id="KW-0808">Transferase</keyword>
<dbReference type="GO" id="GO:0016757">
    <property type="term" value="F:glycosyltransferase activity"/>
    <property type="evidence" value="ECO:0007669"/>
    <property type="project" value="InterPro"/>
</dbReference>